<dbReference type="GO" id="GO:0050515">
    <property type="term" value="F:4-(cytidine 5'-diphospho)-2-C-methyl-D-erythritol kinase activity"/>
    <property type="evidence" value="ECO:0007669"/>
    <property type="project" value="UniProtKB-UniRule"/>
</dbReference>
<evidence type="ECO:0000256" key="6">
    <source>
        <dbReference type="ARBA" id="ARBA00022777"/>
    </source>
</evidence>
<keyword evidence="6 9" id="KW-0418">Kinase</keyword>
<dbReference type="InterPro" id="IPR013750">
    <property type="entry name" value="GHMP_kinase_C_dom"/>
</dbReference>
<comment type="caution">
    <text evidence="13">The sequence shown here is derived from an EMBL/GenBank/DDBJ whole genome shotgun (WGS) entry which is preliminary data.</text>
</comment>
<evidence type="ECO:0000256" key="10">
    <source>
        <dbReference type="SAM" id="MobiDB-lite"/>
    </source>
</evidence>
<dbReference type="EMBL" id="QICD01000004">
    <property type="protein sequence ID" value="RNL47131.1"/>
    <property type="molecule type" value="Genomic_DNA"/>
</dbReference>
<dbReference type="Gene3D" id="3.30.230.10">
    <property type="match status" value="1"/>
</dbReference>
<dbReference type="GO" id="GO:0016114">
    <property type="term" value="P:terpenoid biosynthetic process"/>
    <property type="evidence" value="ECO:0007669"/>
    <property type="project" value="UniProtKB-UniRule"/>
</dbReference>
<feature type="active site" evidence="9">
    <location>
        <position position="60"/>
    </location>
</feature>
<keyword evidence="7 9" id="KW-0067">ATP-binding</keyword>
<dbReference type="SUPFAM" id="SSF54211">
    <property type="entry name" value="Ribosomal protein S5 domain 2-like"/>
    <property type="match status" value="1"/>
</dbReference>
<dbReference type="InterPro" id="IPR006204">
    <property type="entry name" value="GHMP_kinase_N_dom"/>
</dbReference>
<dbReference type="AlphaFoldDB" id="A0A3N0BHI4"/>
<name>A0A3N0BHI4_9ACTN</name>
<dbReference type="Gene3D" id="3.30.70.890">
    <property type="entry name" value="GHMP kinase, C-terminal domain"/>
    <property type="match status" value="1"/>
</dbReference>
<dbReference type="Pfam" id="PF00288">
    <property type="entry name" value="GHMP_kinases_N"/>
    <property type="match status" value="1"/>
</dbReference>
<dbReference type="InterPro" id="IPR036554">
    <property type="entry name" value="GHMP_kinase_C_sf"/>
</dbReference>
<evidence type="ECO:0000256" key="1">
    <source>
        <dbReference type="ARBA" id="ARBA00009684"/>
    </source>
</evidence>
<reference evidence="14" key="1">
    <citation type="submission" date="2018-05" db="EMBL/GenBank/DDBJ databases">
        <title>Genome Sequencing of selected type strains of the family Eggerthellaceae.</title>
        <authorList>
            <person name="Danylec N."/>
            <person name="Stoll D.A."/>
            <person name="Doetsch A."/>
            <person name="Huch M."/>
        </authorList>
    </citation>
    <scope>NUCLEOTIDE SEQUENCE [LARGE SCALE GENOMIC DNA]</scope>
    <source>
        <strain evidence="14">DSM 16106</strain>
    </source>
</reference>
<dbReference type="EC" id="2.7.1.148" evidence="2 9"/>
<evidence type="ECO:0000259" key="11">
    <source>
        <dbReference type="Pfam" id="PF00288"/>
    </source>
</evidence>
<evidence type="ECO:0000256" key="5">
    <source>
        <dbReference type="ARBA" id="ARBA00022741"/>
    </source>
</evidence>
<gene>
    <name evidence="9 13" type="primary">ispE</name>
    <name evidence="13" type="ORF">DMP08_03730</name>
</gene>
<dbReference type="GO" id="GO:0005524">
    <property type="term" value="F:ATP binding"/>
    <property type="evidence" value="ECO:0007669"/>
    <property type="project" value="UniProtKB-UniRule"/>
</dbReference>
<evidence type="ECO:0000256" key="4">
    <source>
        <dbReference type="ARBA" id="ARBA00022679"/>
    </source>
</evidence>
<keyword evidence="14" id="KW-1185">Reference proteome</keyword>
<evidence type="ECO:0000256" key="7">
    <source>
        <dbReference type="ARBA" id="ARBA00022840"/>
    </source>
</evidence>
<comment type="catalytic activity">
    <reaction evidence="9">
        <text>4-CDP-2-C-methyl-D-erythritol + ATP = 4-CDP-2-C-methyl-D-erythritol 2-phosphate + ADP + H(+)</text>
        <dbReference type="Rhea" id="RHEA:18437"/>
        <dbReference type="ChEBI" id="CHEBI:15378"/>
        <dbReference type="ChEBI" id="CHEBI:30616"/>
        <dbReference type="ChEBI" id="CHEBI:57823"/>
        <dbReference type="ChEBI" id="CHEBI:57919"/>
        <dbReference type="ChEBI" id="CHEBI:456216"/>
        <dbReference type="EC" id="2.7.1.148"/>
    </reaction>
</comment>
<comment type="pathway">
    <text evidence="9">Isoprenoid biosynthesis; isopentenyl diphosphate biosynthesis via DXP pathway; isopentenyl diphosphate from 1-deoxy-D-xylulose 5-phosphate: step 3/6.</text>
</comment>
<dbReference type="SUPFAM" id="SSF55060">
    <property type="entry name" value="GHMP Kinase, C-terminal domain"/>
    <property type="match status" value="1"/>
</dbReference>
<dbReference type="InterPro" id="IPR004424">
    <property type="entry name" value="IspE"/>
</dbReference>
<evidence type="ECO:0000256" key="2">
    <source>
        <dbReference type="ARBA" id="ARBA00012052"/>
    </source>
</evidence>
<dbReference type="OrthoDB" id="3173073at2"/>
<keyword evidence="9" id="KW-0414">Isoprene biosynthesis</keyword>
<dbReference type="HAMAP" id="MF_00061">
    <property type="entry name" value="IspE"/>
    <property type="match status" value="1"/>
</dbReference>
<evidence type="ECO:0000259" key="12">
    <source>
        <dbReference type="Pfam" id="PF08544"/>
    </source>
</evidence>
<dbReference type="InterPro" id="IPR014721">
    <property type="entry name" value="Ribsml_uS5_D2-typ_fold_subgr"/>
</dbReference>
<dbReference type="PANTHER" id="PTHR43527">
    <property type="entry name" value="4-DIPHOSPHOCYTIDYL-2-C-METHYL-D-ERYTHRITOL KINASE, CHLOROPLASTIC"/>
    <property type="match status" value="1"/>
</dbReference>
<feature type="active site" evidence="9">
    <location>
        <position position="198"/>
    </location>
</feature>
<comment type="similarity">
    <text evidence="1 9">Belongs to the GHMP kinase family. IspE subfamily.</text>
</comment>
<dbReference type="PANTHER" id="PTHR43527:SF2">
    <property type="entry name" value="4-DIPHOSPHOCYTIDYL-2-C-METHYL-D-ERYTHRITOL KINASE, CHLOROPLASTIC"/>
    <property type="match status" value="1"/>
</dbReference>
<dbReference type="InterPro" id="IPR020568">
    <property type="entry name" value="Ribosomal_Su5_D2-typ_SF"/>
</dbReference>
<dbReference type="RefSeq" id="WP_123191632.1">
    <property type="nucleotide sequence ID" value="NZ_QICD01000004.1"/>
</dbReference>
<proteinExistence type="inferred from homology"/>
<feature type="region of interest" description="Disordered" evidence="10">
    <location>
        <begin position="1"/>
        <end position="23"/>
    </location>
</feature>
<feature type="binding site" evidence="9">
    <location>
        <begin position="156"/>
        <end position="166"/>
    </location>
    <ligand>
        <name>ATP</name>
        <dbReference type="ChEBI" id="CHEBI:30616"/>
    </ligand>
</feature>
<comment type="function">
    <text evidence="9">Catalyzes the phosphorylation of the position 2 hydroxy group of 4-diphosphocytidyl-2C-methyl-D-erythritol.</text>
</comment>
<dbReference type="GO" id="GO:0019288">
    <property type="term" value="P:isopentenyl diphosphate biosynthetic process, methylerythritol 4-phosphate pathway"/>
    <property type="evidence" value="ECO:0007669"/>
    <property type="project" value="UniProtKB-UniRule"/>
</dbReference>
<evidence type="ECO:0000313" key="13">
    <source>
        <dbReference type="EMBL" id="RNL47131.1"/>
    </source>
</evidence>
<organism evidence="13 14">
    <name type="scientific">Paraeggerthella hongkongensis</name>
    <dbReference type="NCBI Taxonomy" id="230658"/>
    <lineage>
        <taxon>Bacteria</taxon>
        <taxon>Bacillati</taxon>
        <taxon>Actinomycetota</taxon>
        <taxon>Coriobacteriia</taxon>
        <taxon>Eggerthellales</taxon>
        <taxon>Eggerthellaceae</taxon>
        <taxon>Paraeggerthella</taxon>
    </lineage>
</organism>
<accession>A0A3N0BHI4</accession>
<dbReference type="Pfam" id="PF08544">
    <property type="entry name" value="GHMP_kinases_C"/>
    <property type="match status" value="1"/>
</dbReference>
<feature type="domain" description="GHMP kinase N-terminal" evidence="11">
    <location>
        <begin position="126"/>
        <end position="206"/>
    </location>
</feature>
<evidence type="ECO:0000256" key="8">
    <source>
        <dbReference type="ARBA" id="ARBA00032554"/>
    </source>
</evidence>
<dbReference type="UniPathway" id="UPA00056">
    <property type="reaction ID" value="UER00094"/>
</dbReference>
<protein>
    <recommendedName>
        <fullName evidence="3 9">4-diphosphocytidyl-2-C-methyl-D-erythritol kinase</fullName>
        <shortName evidence="9">CMK</shortName>
        <ecNumber evidence="2 9">2.7.1.148</ecNumber>
    </recommendedName>
    <alternativeName>
        <fullName evidence="8 9">4-(cytidine-5'-diphospho)-2-C-methyl-D-erythritol kinase</fullName>
    </alternativeName>
</protein>
<dbReference type="NCBIfam" id="TIGR00154">
    <property type="entry name" value="ispE"/>
    <property type="match status" value="1"/>
</dbReference>
<keyword evidence="5 9" id="KW-0547">Nucleotide-binding</keyword>
<sequence>MTNTTELPESRPVSSGAEGLSSRANDPHAVDMFEVARIAQGVDVAAFNAFGSVKLVAPAKVNLYLDIGEQRSDGYHEVTTVMHALLLHDVLRMKTAPAAPGAGLAVDLVSRSCEGLAPLDVAPSDNIVSKAVRRFAAALGRQQDETIMVSIEKHIPAEAGLGGGSSDAAAALVGAALLWGVPADDALIEETARSLGADVAFFLHGGCACLTGVGDVLDHKLTPMNGPVVLIKPEGGVSTAAAYRAFDKSPSFVSADQRAIALRATRAQDVPLINNLVPVSEGMLPALADIRTWASSHEDVDASLMSGSGSAVFAMCKSIDAATRVAAQARSRGWWARSTTFGPSRAASVPVR</sequence>
<evidence type="ECO:0000256" key="9">
    <source>
        <dbReference type="HAMAP-Rule" id="MF_00061"/>
    </source>
</evidence>
<evidence type="ECO:0000256" key="3">
    <source>
        <dbReference type="ARBA" id="ARBA00017473"/>
    </source>
</evidence>
<keyword evidence="4 9" id="KW-0808">Transferase</keyword>
<evidence type="ECO:0000313" key="14">
    <source>
        <dbReference type="Proteomes" id="UP000278632"/>
    </source>
</evidence>
<feature type="domain" description="GHMP kinase C-terminal" evidence="12">
    <location>
        <begin position="279"/>
        <end position="332"/>
    </location>
</feature>
<dbReference type="Proteomes" id="UP000278632">
    <property type="component" value="Unassembled WGS sequence"/>
</dbReference>